<organism evidence="1 2">
    <name type="scientific">Corynebacterium mastitidis</name>
    <dbReference type="NCBI Taxonomy" id="161890"/>
    <lineage>
        <taxon>Bacteria</taxon>
        <taxon>Bacillati</taxon>
        <taxon>Actinomycetota</taxon>
        <taxon>Actinomycetes</taxon>
        <taxon>Mycobacteriales</taxon>
        <taxon>Corynebacteriaceae</taxon>
        <taxon>Corynebacterium</taxon>
    </lineage>
</organism>
<dbReference type="Proteomes" id="UP001359781">
    <property type="component" value="Unassembled WGS sequence"/>
</dbReference>
<keyword evidence="2" id="KW-1185">Reference proteome</keyword>
<evidence type="ECO:0000313" key="2">
    <source>
        <dbReference type="Proteomes" id="UP001359781"/>
    </source>
</evidence>
<sequence length="80" mass="8967">MNRIYKDAELEAMAAEFEGSLSEDQLSGAVWADGPMAWILDVVGDDWEAFAQKAREENMDPADLVRKAVQRYIHEDHAAA</sequence>
<evidence type="ECO:0000313" key="1">
    <source>
        <dbReference type="EMBL" id="MEJ4100839.1"/>
    </source>
</evidence>
<dbReference type="RefSeq" id="WP_337890954.1">
    <property type="nucleotide sequence ID" value="NZ_JBAHVI010000011.1"/>
</dbReference>
<name>A0ABU8P0P7_9CORY</name>
<proteinExistence type="predicted"/>
<gene>
    <name evidence="1" type="ORF">V5S96_10800</name>
</gene>
<accession>A0ABU8P0P7</accession>
<protein>
    <recommendedName>
        <fullName evidence="3">CopG family transcriptional regulator</fullName>
    </recommendedName>
</protein>
<comment type="caution">
    <text evidence="1">The sequence shown here is derived from an EMBL/GenBank/DDBJ whole genome shotgun (WGS) entry which is preliminary data.</text>
</comment>
<evidence type="ECO:0008006" key="3">
    <source>
        <dbReference type="Google" id="ProtNLM"/>
    </source>
</evidence>
<reference evidence="1 2" key="1">
    <citation type="submission" date="2024-02" db="EMBL/GenBank/DDBJ databases">
        <title>Whole genome sequencing and characterization of Corynebacterium isolated from the ocular surface of dry eye disease sufferers.</title>
        <authorList>
            <person name="Naqvi M."/>
        </authorList>
    </citation>
    <scope>NUCLEOTIDE SEQUENCE [LARGE SCALE GENOMIC DNA]</scope>
    <source>
        <strain evidence="1 2">PCRF</strain>
    </source>
</reference>
<dbReference type="EMBL" id="JBAHVJ010000012">
    <property type="protein sequence ID" value="MEJ4100839.1"/>
    <property type="molecule type" value="Genomic_DNA"/>
</dbReference>